<dbReference type="GO" id="GO:0016757">
    <property type="term" value="F:glycosyltransferase activity"/>
    <property type="evidence" value="ECO:0007669"/>
    <property type="project" value="InterPro"/>
</dbReference>
<protein>
    <submittedName>
        <fullName evidence="3">Glycosyl transferase family 1</fullName>
    </submittedName>
</protein>
<dbReference type="Proteomes" id="UP000230779">
    <property type="component" value="Unassembled WGS sequence"/>
</dbReference>
<dbReference type="EMBL" id="PFMD01000021">
    <property type="protein sequence ID" value="PIY97019.1"/>
    <property type="molecule type" value="Genomic_DNA"/>
</dbReference>
<dbReference type="PANTHER" id="PTHR46401">
    <property type="entry name" value="GLYCOSYLTRANSFERASE WBBK-RELATED"/>
    <property type="match status" value="1"/>
</dbReference>
<dbReference type="SUPFAM" id="SSF53756">
    <property type="entry name" value="UDP-Glycosyltransferase/glycogen phosphorylase"/>
    <property type="match status" value="1"/>
</dbReference>
<feature type="domain" description="Glycosyl transferase family 1" evidence="2">
    <location>
        <begin position="195"/>
        <end position="340"/>
    </location>
</feature>
<evidence type="ECO:0000313" key="3">
    <source>
        <dbReference type="EMBL" id="PIY97019.1"/>
    </source>
</evidence>
<proteinExistence type="predicted"/>
<evidence type="ECO:0000313" key="4">
    <source>
        <dbReference type="Proteomes" id="UP000230779"/>
    </source>
</evidence>
<keyword evidence="1 3" id="KW-0808">Transferase</keyword>
<gene>
    <name evidence="3" type="ORF">COY66_01640</name>
</gene>
<dbReference type="AlphaFoldDB" id="A0A2M7RJS9"/>
<reference evidence="3 4" key="1">
    <citation type="submission" date="2017-09" db="EMBL/GenBank/DDBJ databases">
        <title>Depth-based differentiation of microbial function through sediment-hosted aquifers and enrichment of novel symbionts in the deep terrestrial subsurface.</title>
        <authorList>
            <person name="Probst A.J."/>
            <person name="Ladd B."/>
            <person name="Jarett J.K."/>
            <person name="Geller-Mcgrath D.E."/>
            <person name="Sieber C.M."/>
            <person name="Emerson J.B."/>
            <person name="Anantharaman K."/>
            <person name="Thomas B.C."/>
            <person name="Malmstrom R."/>
            <person name="Stieglmeier M."/>
            <person name="Klingl A."/>
            <person name="Woyke T."/>
            <person name="Ryan C.M."/>
            <person name="Banfield J.F."/>
        </authorList>
    </citation>
    <scope>NUCLEOTIDE SEQUENCE [LARGE SCALE GENOMIC DNA]</scope>
    <source>
        <strain evidence="3">CG_4_10_14_0_8_um_filter_42_10</strain>
    </source>
</reference>
<dbReference type="Gene3D" id="3.40.50.2000">
    <property type="entry name" value="Glycogen Phosphorylase B"/>
    <property type="match status" value="2"/>
</dbReference>
<evidence type="ECO:0000259" key="2">
    <source>
        <dbReference type="Pfam" id="PF00534"/>
    </source>
</evidence>
<name>A0A2M7RJS9_9BACT</name>
<dbReference type="PANTHER" id="PTHR46401:SF2">
    <property type="entry name" value="GLYCOSYLTRANSFERASE WBBK-RELATED"/>
    <property type="match status" value="1"/>
</dbReference>
<sequence>MKILLKSRTDLLRKPGGDTTQILKTSEYLKKLGISLDISTKLEEDLKNYDLVHLFNITRPQETYLQYLDAKKQSKPVILTPIYQNFDEWDEKGRYGAQKYFMRIAKNKNSKEITKTFLRNFFDNKQWKPFVNQLKIGFTQQQKEILNSVNLLLPNSEMEMRKMEEDFGIKNSYQVVPNGVEMDFSDAKPDVFVNKYQLENFVLCVANFASIKNHLNLIKALESTELTLVLIGKPQKNHRRYFQLIKKVAAKNNKILLLENVEKEGLKSAYAAAKVHVLASWFETCGLASLEAGLAGCNVVSTDRGYAKEYLKDMAWYCNPADTNSIREAVLKAYNDPRSGKLKNYILEHFSWEKTAKNTKEAYYKVINNE</sequence>
<accession>A0A2M7RJS9</accession>
<organism evidence="3 4">
    <name type="scientific">Candidatus Kerfeldbacteria bacterium CG_4_10_14_0_8_um_filter_42_10</name>
    <dbReference type="NCBI Taxonomy" id="2014248"/>
    <lineage>
        <taxon>Bacteria</taxon>
        <taxon>Candidatus Kerfeldiibacteriota</taxon>
    </lineage>
</organism>
<comment type="caution">
    <text evidence="3">The sequence shown here is derived from an EMBL/GenBank/DDBJ whole genome shotgun (WGS) entry which is preliminary data.</text>
</comment>
<dbReference type="InterPro" id="IPR001296">
    <property type="entry name" value="Glyco_trans_1"/>
</dbReference>
<evidence type="ECO:0000256" key="1">
    <source>
        <dbReference type="ARBA" id="ARBA00022679"/>
    </source>
</evidence>
<dbReference type="GO" id="GO:0009103">
    <property type="term" value="P:lipopolysaccharide biosynthetic process"/>
    <property type="evidence" value="ECO:0007669"/>
    <property type="project" value="TreeGrafter"/>
</dbReference>
<dbReference type="Pfam" id="PF00534">
    <property type="entry name" value="Glycos_transf_1"/>
    <property type="match status" value="1"/>
</dbReference>